<dbReference type="InterPro" id="IPR031100">
    <property type="entry name" value="LOG_fam"/>
</dbReference>
<dbReference type="GO" id="GO:0008714">
    <property type="term" value="F:AMP nucleosidase activity"/>
    <property type="evidence" value="ECO:0007669"/>
    <property type="project" value="UniProtKB-EC"/>
</dbReference>
<keyword evidence="2" id="KW-0203">Cytokinin biosynthesis</keyword>
<dbReference type="RefSeq" id="WP_152211963.1">
    <property type="nucleotide sequence ID" value="NZ_WFLN01000005.1"/>
</dbReference>
<comment type="catalytic activity">
    <reaction evidence="1">
        <text>AMP + H2O = D-ribose 5-phosphate + adenine</text>
        <dbReference type="Rhea" id="RHEA:20129"/>
        <dbReference type="ChEBI" id="CHEBI:15377"/>
        <dbReference type="ChEBI" id="CHEBI:16708"/>
        <dbReference type="ChEBI" id="CHEBI:78346"/>
        <dbReference type="ChEBI" id="CHEBI:456215"/>
        <dbReference type="EC" id="3.2.2.4"/>
    </reaction>
</comment>
<organism evidence="3 4">
    <name type="scientific">Fluviispira multicolorata</name>
    <dbReference type="NCBI Taxonomy" id="2654512"/>
    <lineage>
        <taxon>Bacteria</taxon>
        <taxon>Pseudomonadati</taxon>
        <taxon>Bdellovibrionota</taxon>
        <taxon>Oligoflexia</taxon>
        <taxon>Silvanigrellales</taxon>
        <taxon>Silvanigrellaceae</taxon>
        <taxon>Fluviispira</taxon>
    </lineage>
</organism>
<protein>
    <recommendedName>
        <fullName evidence="2">Cytokinin riboside 5'-monophosphate phosphoribohydrolase</fullName>
        <ecNumber evidence="2">3.2.2.n1</ecNumber>
    </recommendedName>
</protein>
<dbReference type="Gene3D" id="3.40.50.450">
    <property type="match status" value="1"/>
</dbReference>
<evidence type="ECO:0000313" key="4">
    <source>
        <dbReference type="Proteomes" id="UP000442694"/>
    </source>
</evidence>
<dbReference type="InterPro" id="IPR005269">
    <property type="entry name" value="LOG"/>
</dbReference>
<dbReference type="SUPFAM" id="SSF102405">
    <property type="entry name" value="MCP/YpsA-like"/>
    <property type="match status" value="1"/>
</dbReference>
<evidence type="ECO:0000256" key="1">
    <source>
        <dbReference type="ARBA" id="ARBA00000274"/>
    </source>
</evidence>
<gene>
    <name evidence="3" type="ORF">GCL57_03870</name>
</gene>
<name>A0A833JDX4_9BACT</name>
<dbReference type="EC" id="3.2.2.n1" evidence="2"/>
<dbReference type="AlphaFoldDB" id="A0A833JDX4"/>
<sequence>MKILKKPSIGVFCSAKNNIPNDFLNFAYKFGSFLGKNNFKTVYGGGNQGMMKKLAEGVCSEKGDILGIITLEFIKREGNFENLNDKIICESLDERKKLLISHSDVLCVLPGGFGSLDELFTAIQFNNLNSPRKTLIIVDYLNFYAPLLNWLEDISNINIIEKPANHFCIARSLHDIEKLLL</sequence>
<dbReference type="PANTHER" id="PTHR31223">
    <property type="entry name" value="LOG FAMILY PROTEIN YJL055W"/>
    <property type="match status" value="1"/>
</dbReference>
<accession>A0A833JDX4</accession>
<reference evidence="3 4" key="1">
    <citation type="submission" date="2019-10" db="EMBL/GenBank/DDBJ databases">
        <title>New genus of Silvanigrellaceae.</title>
        <authorList>
            <person name="Pitt A."/>
            <person name="Hahn M.W."/>
        </authorList>
    </citation>
    <scope>NUCLEOTIDE SEQUENCE [LARGE SCALE GENOMIC DNA]</scope>
    <source>
        <strain evidence="3 4">33A1-SZDP</strain>
    </source>
</reference>
<dbReference type="NCBIfam" id="TIGR00730">
    <property type="entry name" value="Rossman fold protein, TIGR00730 family"/>
    <property type="match status" value="1"/>
</dbReference>
<comment type="similarity">
    <text evidence="2">Belongs to the LOG family.</text>
</comment>
<evidence type="ECO:0000313" key="3">
    <source>
        <dbReference type="EMBL" id="KAB8031787.1"/>
    </source>
</evidence>
<dbReference type="Pfam" id="PF03641">
    <property type="entry name" value="Lysine_decarbox"/>
    <property type="match status" value="1"/>
</dbReference>
<keyword evidence="2" id="KW-0378">Hydrolase</keyword>
<proteinExistence type="inferred from homology"/>
<keyword evidence="4" id="KW-1185">Reference proteome</keyword>
<comment type="caution">
    <text evidence="3">The sequence shown here is derived from an EMBL/GenBank/DDBJ whole genome shotgun (WGS) entry which is preliminary data.</text>
</comment>
<dbReference type="Proteomes" id="UP000442694">
    <property type="component" value="Unassembled WGS sequence"/>
</dbReference>
<dbReference type="GO" id="GO:0009691">
    <property type="term" value="P:cytokinin biosynthetic process"/>
    <property type="evidence" value="ECO:0007669"/>
    <property type="project" value="UniProtKB-UniRule"/>
</dbReference>
<evidence type="ECO:0000256" key="2">
    <source>
        <dbReference type="RuleBase" id="RU363015"/>
    </source>
</evidence>
<dbReference type="EMBL" id="WFLN01000005">
    <property type="protein sequence ID" value="KAB8031787.1"/>
    <property type="molecule type" value="Genomic_DNA"/>
</dbReference>